<reference evidence="3" key="1">
    <citation type="journal article" date="2019" name="Int. J. Syst. Evol. Microbiol.">
        <title>The Global Catalogue of Microorganisms (GCM) 10K type strain sequencing project: providing services to taxonomists for standard genome sequencing and annotation.</title>
        <authorList>
            <consortium name="The Broad Institute Genomics Platform"/>
            <consortium name="The Broad Institute Genome Sequencing Center for Infectious Disease"/>
            <person name="Wu L."/>
            <person name="Ma J."/>
        </authorList>
    </citation>
    <scope>NUCLEOTIDE SEQUENCE [LARGE SCALE GENOMIC DNA]</scope>
    <source>
        <strain evidence="3">DFY28</strain>
    </source>
</reference>
<name>A0ABW1QT94_9ACTN</name>
<accession>A0ABW1QT94</accession>
<evidence type="ECO:0000313" key="3">
    <source>
        <dbReference type="Proteomes" id="UP001596098"/>
    </source>
</evidence>
<gene>
    <name evidence="2" type="ORF">ACFPWU_03385</name>
</gene>
<feature type="domain" description="NTP pyrophosphohydrolase MazG-like" evidence="1">
    <location>
        <begin position="42"/>
        <end position="119"/>
    </location>
</feature>
<dbReference type="CDD" id="cd11528">
    <property type="entry name" value="NTP-PPase_MazG_Nterm"/>
    <property type="match status" value="1"/>
</dbReference>
<dbReference type="SUPFAM" id="SSF101386">
    <property type="entry name" value="all-alpha NTP pyrophosphatases"/>
    <property type="match status" value="2"/>
</dbReference>
<dbReference type="PANTHER" id="PTHR30522">
    <property type="entry name" value="NUCLEOSIDE TRIPHOSPHATE PYROPHOSPHOHYDROLASE"/>
    <property type="match status" value="1"/>
</dbReference>
<comment type="caution">
    <text evidence="2">The sequence shown here is derived from an EMBL/GenBank/DDBJ whole genome shotgun (WGS) entry which is preliminary data.</text>
</comment>
<organism evidence="2 3">
    <name type="scientific">Nocardioides yefusunii</name>
    <dbReference type="NCBI Taxonomy" id="2500546"/>
    <lineage>
        <taxon>Bacteria</taxon>
        <taxon>Bacillati</taxon>
        <taxon>Actinomycetota</taxon>
        <taxon>Actinomycetes</taxon>
        <taxon>Propionibacteriales</taxon>
        <taxon>Nocardioidaceae</taxon>
        <taxon>Nocardioides</taxon>
    </lineage>
</organism>
<dbReference type="InterPro" id="IPR011551">
    <property type="entry name" value="NTP_PyrPHydrolase_MazG"/>
</dbReference>
<dbReference type="Gene3D" id="1.10.287.1080">
    <property type="entry name" value="MazG-like"/>
    <property type="match status" value="2"/>
</dbReference>
<protein>
    <submittedName>
        <fullName evidence="2">MazG nucleotide pyrophosphohydrolase domain-containing protein</fullName>
    </submittedName>
</protein>
<dbReference type="RefSeq" id="WP_206611382.1">
    <property type="nucleotide sequence ID" value="NZ_CP034929.1"/>
</dbReference>
<dbReference type="PANTHER" id="PTHR30522:SF0">
    <property type="entry name" value="NUCLEOSIDE TRIPHOSPHATE PYROPHOSPHOHYDROLASE"/>
    <property type="match status" value="1"/>
</dbReference>
<evidence type="ECO:0000313" key="2">
    <source>
        <dbReference type="EMBL" id="MFC6152707.1"/>
    </source>
</evidence>
<dbReference type="InterPro" id="IPR048015">
    <property type="entry name" value="NTP-PPase_MazG-like_N"/>
</dbReference>
<dbReference type="EMBL" id="JBHSQI010000002">
    <property type="protein sequence ID" value="MFC6152707.1"/>
    <property type="molecule type" value="Genomic_DNA"/>
</dbReference>
<keyword evidence="3" id="KW-1185">Reference proteome</keyword>
<dbReference type="Proteomes" id="UP001596098">
    <property type="component" value="Unassembled WGS sequence"/>
</dbReference>
<evidence type="ECO:0000259" key="1">
    <source>
        <dbReference type="Pfam" id="PF03819"/>
    </source>
</evidence>
<dbReference type="InterPro" id="IPR004518">
    <property type="entry name" value="MazG-like_dom"/>
</dbReference>
<dbReference type="Pfam" id="PF03819">
    <property type="entry name" value="MazG"/>
    <property type="match status" value="1"/>
</dbReference>
<sequence>MVQTQNDTPSTAHPSTVQQHPLLAFADLMRVLRDGCSWKQAQTHTSLKRFLLEESYETLEAIDEGEETGDWSHLREELGDVLLQVYFHAAIAEERGDFTIADVAADIDAKMRRRNPHVVGESPDASLTPDEVNALWQVAKQAEKAERATISPTAGIPADLPALMWASKVLGRLERGEAEARPEVAAPVGVEEEIGDALLALVERARATGVDAEQALRGAVRRRLPDAR</sequence>
<proteinExistence type="predicted"/>